<dbReference type="Pfam" id="PF09723">
    <property type="entry name" value="Zn_ribbon_8"/>
    <property type="match status" value="1"/>
</dbReference>
<accession>A0AAU7UL86</accession>
<feature type="domain" description="Putative regulatory protein FmdB zinc ribbon" evidence="2">
    <location>
        <begin position="1"/>
        <end position="41"/>
    </location>
</feature>
<feature type="compositionally biased region" description="Low complexity" evidence="1">
    <location>
        <begin position="55"/>
        <end position="116"/>
    </location>
</feature>
<dbReference type="AlphaFoldDB" id="A0AAU7UL86"/>
<evidence type="ECO:0000259" key="2">
    <source>
        <dbReference type="SMART" id="SM00834"/>
    </source>
</evidence>
<dbReference type="InterPro" id="IPR013429">
    <property type="entry name" value="Regulatory_FmdB_Zinc_ribbon"/>
</dbReference>
<gene>
    <name evidence="3" type="ORF">AAFP32_13560</name>
</gene>
<dbReference type="RefSeq" id="WP_101620127.1">
    <property type="nucleotide sequence ID" value="NZ_CP158281.1"/>
</dbReference>
<dbReference type="NCBIfam" id="TIGR02605">
    <property type="entry name" value="CxxC_CxxC_SSSS"/>
    <property type="match status" value="1"/>
</dbReference>
<sequence length="116" mass="11627">MPVYSYACKSCGHAFDIHQDFSDDSLTVCPECQGRLKKVFGTVGISFKGSGFYATDSRASNSSTVSSSANADSSSSSGSSNSSSSSKESSSSSDSSSSTSSSPAKSTPAASSTPAS</sequence>
<protein>
    <submittedName>
        <fullName evidence="3">FmdB family zinc ribbon protein</fullName>
    </submittedName>
</protein>
<feature type="region of interest" description="Disordered" evidence="1">
    <location>
        <begin position="53"/>
        <end position="116"/>
    </location>
</feature>
<evidence type="ECO:0000313" key="3">
    <source>
        <dbReference type="EMBL" id="XBV88578.1"/>
    </source>
</evidence>
<dbReference type="KEGG" id="bkr:AAFP32_13560"/>
<reference evidence="3" key="1">
    <citation type="submission" date="2024-06" db="EMBL/GenBank/DDBJ databases">
        <title>Brevibacterium koreense sp. nov., isolated from jogae-jeotgal, a Korean fermented seafood.</title>
        <authorList>
            <person name="Whon T.W."/>
            <person name="Nam S."/>
            <person name="Kim Y."/>
        </authorList>
    </citation>
    <scope>NUCLEOTIDE SEQUENCE</scope>
    <source>
        <strain evidence="3">CBA3109</strain>
    </source>
</reference>
<name>A0AAU7UL86_9MICO</name>
<evidence type="ECO:0000256" key="1">
    <source>
        <dbReference type="SAM" id="MobiDB-lite"/>
    </source>
</evidence>
<dbReference type="PANTHER" id="PTHR34404:SF2">
    <property type="entry name" value="CONSERVED SERINE RICH PROTEIN"/>
    <property type="match status" value="1"/>
</dbReference>
<organism evidence="3">
    <name type="scientific">Brevibacterium koreense</name>
    <dbReference type="NCBI Taxonomy" id="3140787"/>
    <lineage>
        <taxon>Bacteria</taxon>
        <taxon>Bacillati</taxon>
        <taxon>Actinomycetota</taxon>
        <taxon>Actinomycetes</taxon>
        <taxon>Micrococcales</taxon>
        <taxon>Brevibacteriaceae</taxon>
        <taxon>Brevibacterium</taxon>
    </lineage>
</organism>
<dbReference type="EMBL" id="CP158281">
    <property type="protein sequence ID" value="XBV88578.1"/>
    <property type="molecule type" value="Genomic_DNA"/>
</dbReference>
<dbReference type="PANTHER" id="PTHR34404">
    <property type="entry name" value="REGULATORY PROTEIN, FMDB FAMILY"/>
    <property type="match status" value="1"/>
</dbReference>
<dbReference type="SMART" id="SM00834">
    <property type="entry name" value="CxxC_CXXC_SSSS"/>
    <property type="match status" value="1"/>
</dbReference>
<proteinExistence type="predicted"/>